<protein>
    <submittedName>
        <fullName evidence="5">Peptidoglycan/xylan/chitin deacetylase, PgdA/CDA1 family</fullName>
    </submittedName>
</protein>
<evidence type="ECO:0000259" key="4">
    <source>
        <dbReference type="PROSITE" id="PS51677"/>
    </source>
</evidence>
<accession>A0A1T5JIZ3</accession>
<dbReference type="CDD" id="cd10917">
    <property type="entry name" value="CE4_NodB_like_6s_7s"/>
    <property type="match status" value="1"/>
</dbReference>
<evidence type="ECO:0000256" key="1">
    <source>
        <dbReference type="ARBA" id="ARBA00022723"/>
    </source>
</evidence>
<dbReference type="GO" id="GO:0046872">
    <property type="term" value="F:metal ion binding"/>
    <property type="evidence" value="ECO:0007669"/>
    <property type="project" value="UniProtKB-KW"/>
</dbReference>
<dbReference type="AlphaFoldDB" id="A0A1T5JIZ3"/>
<keyword evidence="3" id="KW-0812">Transmembrane</keyword>
<gene>
    <name evidence="5" type="ORF">SAMN05660236_1147</name>
</gene>
<dbReference type="InterPro" id="IPR050248">
    <property type="entry name" value="Polysacc_deacetylase_ArnD"/>
</dbReference>
<evidence type="ECO:0000256" key="2">
    <source>
        <dbReference type="ARBA" id="ARBA00022801"/>
    </source>
</evidence>
<dbReference type="GO" id="GO:0005975">
    <property type="term" value="P:carbohydrate metabolic process"/>
    <property type="evidence" value="ECO:0007669"/>
    <property type="project" value="InterPro"/>
</dbReference>
<dbReference type="GO" id="GO:0016810">
    <property type="term" value="F:hydrolase activity, acting on carbon-nitrogen (but not peptide) bonds"/>
    <property type="evidence" value="ECO:0007669"/>
    <property type="project" value="InterPro"/>
</dbReference>
<dbReference type="OrthoDB" id="9812065at2"/>
<feature type="transmembrane region" description="Helical" evidence="3">
    <location>
        <begin position="30"/>
        <end position="56"/>
    </location>
</feature>
<keyword evidence="3" id="KW-1133">Transmembrane helix</keyword>
<dbReference type="GO" id="GO:0016020">
    <property type="term" value="C:membrane"/>
    <property type="evidence" value="ECO:0007669"/>
    <property type="project" value="TreeGrafter"/>
</dbReference>
<dbReference type="SUPFAM" id="SSF88713">
    <property type="entry name" value="Glycoside hydrolase/deacetylase"/>
    <property type="match status" value="1"/>
</dbReference>
<organism evidence="5 6">
    <name type="scientific">Ohtaekwangia koreensis</name>
    <dbReference type="NCBI Taxonomy" id="688867"/>
    <lineage>
        <taxon>Bacteria</taxon>
        <taxon>Pseudomonadati</taxon>
        <taxon>Bacteroidota</taxon>
        <taxon>Cytophagia</taxon>
        <taxon>Cytophagales</taxon>
        <taxon>Fulvivirgaceae</taxon>
        <taxon>Ohtaekwangia</taxon>
    </lineage>
</organism>
<sequence length="256" mass="28854">MSRFWITNIIFFVLLTALYSIDTTYSISGWWYVALVVPFIAIHTLGSIILSMQFFIPVRSQGKPQQAIAITFDDGPIAGMTENILSILKEHNVKASFFCIGHRVAREPSLAKRLHDEGHLVGNHTYWHKATFDLQSGNTIAKELEDTDKAIVKAVGVKPKFFRPPYGVTNPMVATGIKRGNYTVIGWSVRSFDTVIKDRAKLFNRVTRSLKGGDIVLFHDYSESTHDILSDFLKHVAKLGLKVVRVDELLNEQAYV</sequence>
<evidence type="ECO:0000313" key="6">
    <source>
        <dbReference type="Proteomes" id="UP000190961"/>
    </source>
</evidence>
<evidence type="ECO:0000313" key="5">
    <source>
        <dbReference type="EMBL" id="SKC51420.1"/>
    </source>
</evidence>
<evidence type="ECO:0000256" key="3">
    <source>
        <dbReference type="SAM" id="Phobius"/>
    </source>
</evidence>
<feature type="domain" description="NodB homology" evidence="4">
    <location>
        <begin position="66"/>
        <end position="244"/>
    </location>
</feature>
<dbReference type="Gene3D" id="3.20.20.370">
    <property type="entry name" value="Glycoside hydrolase/deacetylase"/>
    <property type="match status" value="1"/>
</dbReference>
<dbReference type="InterPro" id="IPR011330">
    <property type="entry name" value="Glyco_hydro/deAcase_b/a-brl"/>
</dbReference>
<dbReference type="Pfam" id="PF01522">
    <property type="entry name" value="Polysacc_deac_1"/>
    <property type="match status" value="1"/>
</dbReference>
<reference evidence="5 6" key="1">
    <citation type="submission" date="2017-02" db="EMBL/GenBank/DDBJ databases">
        <authorList>
            <person name="Peterson S.W."/>
        </authorList>
    </citation>
    <scope>NUCLEOTIDE SEQUENCE [LARGE SCALE GENOMIC DNA]</scope>
    <source>
        <strain evidence="5 6">DSM 25262</strain>
    </source>
</reference>
<dbReference type="InterPro" id="IPR002509">
    <property type="entry name" value="NODB_dom"/>
</dbReference>
<keyword evidence="6" id="KW-1185">Reference proteome</keyword>
<keyword evidence="2" id="KW-0378">Hydrolase</keyword>
<keyword evidence="1" id="KW-0479">Metal-binding</keyword>
<dbReference type="RefSeq" id="WP_079685708.1">
    <property type="nucleotide sequence ID" value="NZ_FUZU01000001.1"/>
</dbReference>
<dbReference type="EMBL" id="FUZU01000001">
    <property type="protein sequence ID" value="SKC51420.1"/>
    <property type="molecule type" value="Genomic_DNA"/>
</dbReference>
<dbReference type="STRING" id="688867.SAMN05660236_1147"/>
<dbReference type="PANTHER" id="PTHR10587">
    <property type="entry name" value="GLYCOSYL TRANSFERASE-RELATED"/>
    <property type="match status" value="1"/>
</dbReference>
<dbReference type="Proteomes" id="UP000190961">
    <property type="component" value="Unassembled WGS sequence"/>
</dbReference>
<keyword evidence="3" id="KW-0472">Membrane</keyword>
<dbReference type="PANTHER" id="PTHR10587:SF133">
    <property type="entry name" value="CHITIN DEACETYLASE 1-RELATED"/>
    <property type="match status" value="1"/>
</dbReference>
<dbReference type="PROSITE" id="PS51677">
    <property type="entry name" value="NODB"/>
    <property type="match status" value="1"/>
</dbReference>
<name>A0A1T5JIZ3_9BACT</name>
<proteinExistence type="predicted"/>